<accession>A0ABN1YLZ9</accession>
<keyword evidence="2" id="KW-1185">Reference proteome</keyword>
<gene>
    <name evidence="1" type="ORF">GCM10009601_07110</name>
</gene>
<evidence type="ECO:0000313" key="1">
    <source>
        <dbReference type="EMBL" id="GAA1416065.1"/>
    </source>
</evidence>
<dbReference type="EMBL" id="BAAAIZ010000008">
    <property type="protein sequence ID" value="GAA1416065.1"/>
    <property type="molecule type" value="Genomic_DNA"/>
</dbReference>
<protein>
    <submittedName>
        <fullName evidence="1">Uncharacterized protein</fullName>
    </submittedName>
</protein>
<sequence length="59" mass="5775">MFDGRGGVGPRAPTTAVGFCGLRLSDVVAGCRSDVVAVVAAAMALCQPGALQGLRAGAE</sequence>
<name>A0ABN1YLZ9_9ACTN</name>
<evidence type="ECO:0000313" key="2">
    <source>
        <dbReference type="Proteomes" id="UP001500973"/>
    </source>
</evidence>
<reference evidence="1 2" key="1">
    <citation type="journal article" date="2019" name="Int. J. Syst. Evol. Microbiol.">
        <title>The Global Catalogue of Microorganisms (GCM) 10K type strain sequencing project: providing services to taxonomists for standard genome sequencing and annotation.</title>
        <authorList>
            <consortium name="The Broad Institute Genomics Platform"/>
            <consortium name="The Broad Institute Genome Sequencing Center for Infectious Disease"/>
            <person name="Wu L."/>
            <person name="Ma J."/>
        </authorList>
    </citation>
    <scope>NUCLEOTIDE SEQUENCE [LARGE SCALE GENOMIC DNA]</scope>
    <source>
        <strain evidence="1 2">JCM 11756</strain>
    </source>
</reference>
<organism evidence="1 2">
    <name type="scientific">Streptomyces thermospinosisporus</name>
    <dbReference type="NCBI Taxonomy" id="161482"/>
    <lineage>
        <taxon>Bacteria</taxon>
        <taxon>Bacillati</taxon>
        <taxon>Actinomycetota</taxon>
        <taxon>Actinomycetes</taxon>
        <taxon>Kitasatosporales</taxon>
        <taxon>Streptomycetaceae</taxon>
        <taxon>Streptomyces</taxon>
    </lineage>
</organism>
<dbReference type="Proteomes" id="UP001500973">
    <property type="component" value="Unassembled WGS sequence"/>
</dbReference>
<proteinExistence type="predicted"/>
<comment type="caution">
    <text evidence="1">The sequence shown here is derived from an EMBL/GenBank/DDBJ whole genome shotgun (WGS) entry which is preliminary data.</text>
</comment>